<evidence type="ECO:0000313" key="5">
    <source>
        <dbReference type="Proteomes" id="UP001576776"/>
    </source>
</evidence>
<proteinExistence type="inferred from homology"/>
<dbReference type="SMART" id="SM00411">
    <property type="entry name" value="BHL"/>
    <property type="match status" value="1"/>
</dbReference>
<accession>A0ABV4Y8D1</accession>
<dbReference type="PANTHER" id="PTHR33175:SF3">
    <property type="entry name" value="DNA-BINDING PROTEIN HU-BETA"/>
    <property type="match status" value="1"/>
</dbReference>
<evidence type="ECO:0000256" key="2">
    <source>
        <dbReference type="ARBA" id="ARBA00023125"/>
    </source>
</evidence>
<comment type="caution">
    <text evidence="4">The sequence shown here is derived from an EMBL/GenBank/DDBJ whole genome shotgun (WGS) entry which is preliminary data.</text>
</comment>
<organism evidence="4 5">
    <name type="scientific">Floridaenema fluviatile BLCC-F154</name>
    <dbReference type="NCBI Taxonomy" id="3153640"/>
    <lineage>
        <taxon>Bacteria</taxon>
        <taxon>Bacillati</taxon>
        <taxon>Cyanobacteriota</taxon>
        <taxon>Cyanophyceae</taxon>
        <taxon>Oscillatoriophycideae</taxon>
        <taxon>Aerosakkonematales</taxon>
        <taxon>Aerosakkonemataceae</taxon>
        <taxon>Floridanema</taxon>
        <taxon>Floridanema fluviatile</taxon>
    </lineage>
</organism>
<reference evidence="4 5" key="1">
    <citation type="submission" date="2024-09" db="EMBL/GenBank/DDBJ databases">
        <title>Floridaenema gen nov. (Aerosakkonemataceae, Aerosakkonematales ord. nov., Cyanobacteria) from benthic tropical and subtropical fresh waters, with the description of four new species.</title>
        <authorList>
            <person name="Moretto J.A."/>
            <person name="Berthold D.E."/>
            <person name="Lefler F.W."/>
            <person name="Huang I.-S."/>
            <person name="Laughinghouse H. IV."/>
        </authorList>
    </citation>
    <scope>NUCLEOTIDE SEQUENCE [LARGE SCALE GENOMIC DNA]</scope>
    <source>
        <strain evidence="4 5">BLCC-F154</strain>
    </source>
</reference>
<keyword evidence="1" id="KW-0226">DNA condensation</keyword>
<dbReference type="InterPro" id="IPR000119">
    <property type="entry name" value="Hist_DNA-bd"/>
</dbReference>
<evidence type="ECO:0000256" key="3">
    <source>
        <dbReference type="RuleBase" id="RU003939"/>
    </source>
</evidence>
<dbReference type="CDD" id="cd00591">
    <property type="entry name" value="HU_IHF"/>
    <property type="match status" value="1"/>
</dbReference>
<protein>
    <submittedName>
        <fullName evidence="4">HU family DNA-binding protein</fullName>
    </submittedName>
</protein>
<keyword evidence="5" id="KW-1185">Reference proteome</keyword>
<keyword evidence="2 4" id="KW-0238">DNA-binding</keyword>
<dbReference type="EMBL" id="JBHFNS010000029">
    <property type="protein sequence ID" value="MFB2934938.1"/>
    <property type="molecule type" value="Genomic_DNA"/>
</dbReference>
<dbReference type="SUPFAM" id="SSF47729">
    <property type="entry name" value="IHF-like DNA-binding proteins"/>
    <property type="match status" value="1"/>
</dbReference>
<dbReference type="PRINTS" id="PR01727">
    <property type="entry name" value="DNABINDINGHU"/>
</dbReference>
<dbReference type="PANTHER" id="PTHR33175">
    <property type="entry name" value="DNA-BINDING PROTEIN HU"/>
    <property type="match status" value="1"/>
</dbReference>
<dbReference type="RefSeq" id="WP_413256462.1">
    <property type="nucleotide sequence ID" value="NZ_JBHFNS010000029.1"/>
</dbReference>
<gene>
    <name evidence="4" type="ORF">ACE1B6_06635</name>
</gene>
<evidence type="ECO:0000256" key="1">
    <source>
        <dbReference type="ARBA" id="ARBA00023067"/>
    </source>
</evidence>
<dbReference type="Gene3D" id="4.10.520.10">
    <property type="entry name" value="IHF-like DNA-binding proteins"/>
    <property type="match status" value="1"/>
</dbReference>
<dbReference type="Proteomes" id="UP001576776">
    <property type="component" value="Unassembled WGS sequence"/>
</dbReference>
<dbReference type="InterPro" id="IPR010992">
    <property type="entry name" value="IHF-like_DNA-bd_dom_sf"/>
</dbReference>
<dbReference type="Pfam" id="PF00216">
    <property type="entry name" value="Bac_DNA_binding"/>
    <property type="match status" value="1"/>
</dbReference>
<comment type="similarity">
    <text evidence="3">Belongs to the bacterial histone-like protein family.</text>
</comment>
<name>A0ABV4Y8D1_9CYAN</name>
<evidence type="ECO:0000313" key="4">
    <source>
        <dbReference type="EMBL" id="MFB2934938.1"/>
    </source>
</evidence>
<sequence>MNQIEYIQNATGYNAPTITGVLDSFFKFVEVSLRQGKEIRLEKFGKFTFKDTPPRTGRNPRTGEEIEIAAKRRPDFKFSKTFIVAVQPEELPSTTAQTESAKLPPPFI</sequence>
<dbReference type="GO" id="GO:0003677">
    <property type="term" value="F:DNA binding"/>
    <property type="evidence" value="ECO:0007669"/>
    <property type="project" value="UniProtKB-KW"/>
</dbReference>